<evidence type="ECO:0000313" key="4">
    <source>
        <dbReference type="Proteomes" id="UP000522007"/>
    </source>
</evidence>
<reference evidence="3 4" key="1">
    <citation type="submission" date="2020-03" db="EMBL/GenBank/DDBJ databases">
        <title>Soil Listeria distribution.</title>
        <authorList>
            <person name="Liao J."/>
            <person name="Wiedmann M."/>
        </authorList>
    </citation>
    <scope>NUCLEOTIDE SEQUENCE [LARGE SCALE GENOMIC DNA]</scope>
    <source>
        <strain evidence="3 4">FSL L7-1829</strain>
    </source>
</reference>
<organism evidence="3 4">
    <name type="scientific">Listeria welshimeri</name>
    <dbReference type="NCBI Taxonomy" id="1643"/>
    <lineage>
        <taxon>Bacteria</taxon>
        <taxon>Bacillati</taxon>
        <taxon>Bacillota</taxon>
        <taxon>Bacilli</taxon>
        <taxon>Bacillales</taxon>
        <taxon>Listeriaceae</taxon>
        <taxon>Listeria</taxon>
    </lineage>
</organism>
<evidence type="ECO:0000313" key="3">
    <source>
        <dbReference type="EMBL" id="MBC1324264.1"/>
    </source>
</evidence>
<feature type="binding site" evidence="2">
    <location>
        <position position="60"/>
    </location>
    <ligand>
        <name>Zn(2+)</name>
        <dbReference type="ChEBI" id="CHEBI:29105"/>
        <label>2</label>
    </ligand>
</feature>
<dbReference type="InterPro" id="IPR027476">
    <property type="entry name" value="DppA_N"/>
</dbReference>
<comment type="caution">
    <text evidence="3">The sequence shown here is derived from an EMBL/GenBank/DDBJ whole genome shotgun (WGS) entry which is preliminary data.</text>
</comment>
<dbReference type="Gene3D" id="3.40.50.10780">
    <property type="entry name" value="Dipeptide transport protein"/>
    <property type="match status" value="1"/>
</dbReference>
<dbReference type="InterPro" id="IPR007035">
    <property type="entry name" value="Peptidase_M55"/>
</dbReference>
<keyword evidence="2" id="KW-0862">Zinc</keyword>
<dbReference type="EMBL" id="JAAROP010000029">
    <property type="protein sequence ID" value="MBC1324264.1"/>
    <property type="molecule type" value="Genomic_DNA"/>
</dbReference>
<dbReference type="CDD" id="cd08663">
    <property type="entry name" value="DAP_dppA_1"/>
    <property type="match status" value="1"/>
</dbReference>
<dbReference type="AlphaFoldDB" id="A0A7X0TCC4"/>
<accession>A0A7X0TCC4</accession>
<feature type="binding site" evidence="2">
    <location>
        <position position="133"/>
    </location>
    <ligand>
        <name>Zn(2+)</name>
        <dbReference type="ChEBI" id="CHEBI:29105"/>
        <label>2</label>
    </ligand>
</feature>
<feature type="binding site" evidence="2">
    <location>
        <position position="8"/>
    </location>
    <ligand>
        <name>Zn(2+)</name>
        <dbReference type="ChEBI" id="CHEBI:29105"/>
        <label>2</label>
    </ligand>
</feature>
<proteinExistence type="predicted"/>
<dbReference type="InterPro" id="IPR036177">
    <property type="entry name" value="Peptidase_M55_sf"/>
</dbReference>
<feature type="active site" description="Nucleophile" evidence="1">
    <location>
        <position position="115"/>
    </location>
</feature>
<evidence type="ECO:0000256" key="2">
    <source>
        <dbReference type="PIRSR" id="PIRSR015853-2"/>
    </source>
</evidence>
<keyword evidence="2" id="KW-0479">Metal-binding</keyword>
<gene>
    <name evidence="3" type="ORF">HB853_15190</name>
</gene>
<dbReference type="PIRSF" id="PIRSF015853">
    <property type="entry name" value="Pep_DppA"/>
    <property type="match status" value="1"/>
</dbReference>
<evidence type="ECO:0000256" key="1">
    <source>
        <dbReference type="PIRSR" id="PIRSR015853-1"/>
    </source>
</evidence>
<dbReference type="Pfam" id="PF04951">
    <property type="entry name" value="Peptidase_M55"/>
    <property type="match status" value="1"/>
</dbReference>
<dbReference type="GO" id="GO:0046872">
    <property type="term" value="F:metal ion binding"/>
    <property type="evidence" value="ECO:0007669"/>
    <property type="project" value="UniProtKB-KW"/>
</dbReference>
<feature type="binding site" evidence="2">
    <location>
        <position position="10"/>
    </location>
    <ligand>
        <name>Zn(2+)</name>
        <dbReference type="ChEBI" id="CHEBI:29105"/>
        <label>1</label>
    </ligand>
</feature>
<name>A0A7X0TCC4_LISWE</name>
<dbReference type="Proteomes" id="UP000522007">
    <property type="component" value="Unassembled WGS sequence"/>
</dbReference>
<sequence length="272" mass="29867">MKLWISVDMEGINGLPDDTFVDSSMRNYTRGQKIMTEETNWVVEEALKAGYDDILVNDSHSKMNNILIEELHEEARLITGDVKPFSMVQGLDESAEAAVFIGYHSRAGKPGVMSHSMTSGVRNFYINDIAIGEFGLNAYVAGAFGVPVILVAGDDFIASEAKELIPGIETAIVKEAVSRSSAIAFSKAKAEKIIREKVKIALKDKKAALLIPPENPVLKIEFCNYGQAEWAALVPKTKIIDETTVMFEAEDIFEAYQAMVAMTELAMKCAFS</sequence>
<feature type="binding site" evidence="2">
    <location>
        <position position="104"/>
    </location>
    <ligand>
        <name>Zn(2+)</name>
        <dbReference type="ChEBI" id="CHEBI:29105"/>
        <label>2</label>
    </ligand>
</feature>
<dbReference type="RefSeq" id="WP_185309531.1">
    <property type="nucleotide sequence ID" value="NZ_JACTIJ010000002.1"/>
</dbReference>
<dbReference type="Gene3D" id="3.30.1360.130">
    <property type="entry name" value="Dipeptide transport protein"/>
    <property type="match status" value="1"/>
</dbReference>
<dbReference type="SUPFAM" id="SSF63992">
    <property type="entry name" value="Dipeptide transport protein"/>
    <property type="match status" value="1"/>
</dbReference>
<protein>
    <submittedName>
        <fullName evidence="3">M55 family metallopeptidase</fullName>
    </submittedName>
</protein>
<feature type="binding site" evidence="2">
    <location>
        <position position="8"/>
    </location>
    <ligand>
        <name>Zn(2+)</name>
        <dbReference type="ChEBI" id="CHEBI:29105"/>
        <label>1</label>
    </ligand>
</feature>